<gene>
    <name evidence="1" type="ORF">QFC20_003060</name>
</gene>
<evidence type="ECO:0000313" key="2">
    <source>
        <dbReference type="Proteomes" id="UP001230649"/>
    </source>
</evidence>
<reference evidence="1" key="1">
    <citation type="submission" date="2023-04" db="EMBL/GenBank/DDBJ databases">
        <title>Draft Genome sequencing of Naganishia species isolated from polar environments using Oxford Nanopore Technology.</title>
        <authorList>
            <person name="Leo P."/>
            <person name="Venkateswaran K."/>
        </authorList>
    </citation>
    <scope>NUCLEOTIDE SEQUENCE</scope>
    <source>
        <strain evidence="1">MNA-CCFEE 5262</strain>
    </source>
</reference>
<dbReference type="Proteomes" id="UP001230649">
    <property type="component" value="Unassembled WGS sequence"/>
</dbReference>
<evidence type="ECO:0000313" key="1">
    <source>
        <dbReference type="EMBL" id="KAJ9110208.1"/>
    </source>
</evidence>
<dbReference type="EMBL" id="JASBWS010000025">
    <property type="protein sequence ID" value="KAJ9110208.1"/>
    <property type="molecule type" value="Genomic_DNA"/>
</dbReference>
<proteinExistence type="predicted"/>
<sequence>MSSSRGVVGLSDISSWYDIYHKQQVQSAEDSEYAFNESLNKRVALIVDMIVNAANNSLLGGGGVDGAIHRAAGPDLLKECRTLNGCDTGDVKVTKGYKLPAKYVAHTVGPIYNRNRAGDCADKLESCYARCMEALKREGGKSIAFPSISCGVYGYPIEDATEIAVETIRSLLERPEYDIVEKVVFCQFSEGAQKTYEKVMPRFFPTKSPAGHVEDVAEGDESIAETEDEPEETDTKSRQ</sequence>
<accession>A0ACC2WFM5</accession>
<keyword evidence="2" id="KW-1185">Reference proteome</keyword>
<comment type="caution">
    <text evidence="1">The sequence shown here is derived from an EMBL/GenBank/DDBJ whole genome shotgun (WGS) entry which is preliminary data.</text>
</comment>
<protein>
    <submittedName>
        <fullName evidence="1">Uncharacterized protein</fullName>
    </submittedName>
</protein>
<name>A0ACC2WFM5_9TREE</name>
<organism evidence="1 2">
    <name type="scientific">Naganishia adeliensis</name>
    <dbReference type="NCBI Taxonomy" id="92952"/>
    <lineage>
        <taxon>Eukaryota</taxon>
        <taxon>Fungi</taxon>
        <taxon>Dikarya</taxon>
        <taxon>Basidiomycota</taxon>
        <taxon>Agaricomycotina</taxon>
        <taxon>Tremellomycetes</taxon>
        <taxon>Filobasidiales</taxon>
        <taxon>Filobasidiaceae</taxon>
        <taxon>Naganishia</taxon>
    </lineage>
</organism>